<dbReference type="InterPro" id="IPR044834">
    <property type="entry name" value="PATL"/>
</dbReference>
<feature type="region of interest" description="Disordered" evidence="10">
    <location>
        <begin position="534"/>
        <end position="570"/>
    </location>
</feature>
<dbReference type="EMBL" id="SDAM02000053">
    <property type="protein sequence ID" value="KAH6834072.1"/>
    <property type="molecule type" value="Genomic_DNA"/>
</dbReference>
<dbReference type="PROSITE" id="PS50866">
    <property type="entry name" value="GOLD"/>
    <property type="match status" value="1"/>
</dbReference>
<evidence type="ECO:0000256" key="8">
    <source>
        <dbReference type="ARBA" id="ARBA00023136"/>
    </source>
</evidence>
<evidence type="ECO:0000256" key="1">
    <source>
        <dbReference type="ARBA" id="ARBA00004370"/>
    </source>
</evidence>
<evidence type="ECO:0000259" key="11">
    <source>
        <dbReference type="PROSITE" id="PS50191"/>
    </source>
</evidence>
<evidence type="ECO:0000256" key="2">
    <source>
        <dbReference type="ARBA" id="ARBA00004496"/>
    </source>
</evidence>
<dbReference type="InterPro" id="IPR036865">
    <property type="entry name" value="CRAL-TRIO_dom_sf"/>
</dbReference>
<dbReference type="GO" id="GO:0008289">
    <property type="term" value="F:lipid binding"/>
    <property type="evidence" value="ECO:0007669"/>
    <property type="project" value="UniProtKB-KW"/>
</dbReference>
<dbReference type="InterPro" id="IPR056794">
    <property type="entry name" value="PATL1-6_C_GOLD"/>
</dbReference>
<dbReference type="Pfam" id="PF00650">
    <property type="entry name" value="CRAL_TRIO"/>
    <property type="match status" value="1"/>
</dbReference>
<evidence type="ECO:0000256" key="10">
    <source>
        <dbReference type="SAM" id="MobiDB-lite"/>
    </source>
</evidence>
<dbReference type="GO" id="GO:0005737">
    <property type="term" value="C:cytoplasm"/>
    <property type="evidence" value="ECO:0007669"/>
    <property type="project" value="UniProtKB-SubCell"/>
</dbReference>
<dbReference type="SUPFAM" id="SSF52087">
    <property type="entry name" value="CRAL/TRIO domain"/>
    <property type="match status" value="1"/>
</dbReference>
<comment type="caution">
    <text evidence="13">The sequence shown here is derived from an EMBL/GenBank/DDBJ whole genome shotgun (WGS) entry which is preliminary data.</text>
</comment>
<dbReference type="Proteomes" id="UP001190926">
    <property type="component" value="Unassembled WGS sequence"/>
</dbReference>
<dbReference type="Pfam" id="PF03765">
    <property type="entry name" value="CRAL_TRIO_N"/>
    <property type="match status" value="1"/>
</dbReference>
<dbReference type="CDD" id="cd00170">
    <property type="entry name" value="SEC14"/>
    <property type="match status" value="1"/>
</dbReference>
<dbReference type="Gene3D" id="1.20.1050.10">
    <property type="match status" value="1"/>
</dbReference>
<keyword evidence="7" id="KW-0446">Lipid-binding</keyword>
<evidence type="ECO:0000256" key="6">
    <source>
        <dbReference type="ARBA" id="ARBA00022618"/>
    </source>
</evidence>
<keyword evidence="14" id="KW-1185">Reference proteome</keyword>
<dbReference type="InterPro" id="IPR009038">
    <property type="entry name" value="GOLD_dom"/>
</dbReference>
<keyword evidence="5" id="KW-0963">Cytoplasm</keyword>
<keyword evidence="8" id="KW-0472">Membrane</keyword>
<dbReference type="GO" id="GO:0016020">
    <property type="term" value="C:membrane"/>
    <property type="evidence" value="ECO:0007669"/>
    <property type="project" value="UniProtKB-SubCell"/>
</dbReference>
<comment type="subcellular location">
    <subcellularLocation>
        <location evidence="2">Cytoplasm</location>
    </subcellularLocation>
    <subcellularLocation>
        <location evidence="1">Membrane</location>
    </subcellularLocation>
</comment>
<dbReference type="SUPFAM" id="SSF46938">
    <property type="entry name" value="CRAL/TRIO N-terminal domain"/>
    <property type="match status" value="1"/>
</dbReference>
<dbReference type="SMART" id="SM00516">
    <property type="entry name" value="SEC14"/>
    <property type="match status" value="1"/>
</dbReference>
<dbReference type="InterPro" id="IPR036273">
    <property type="entry name" value="CRAL/TRIO_N_dom_sf"/>
</dbReference>
<evidence type="ECO:0000256" key="5">
    <source>
        <dbReference type="ARBA" id="ARBA00022490"/>
    </source>
</evidence>
<evidence type="ECO:0000313" key="14">
    <source>
        <dbReference type="Proteomes" id="UP001190926"/>
    </source>
</evidence>
<protein>
    <submittedName>
        <fullName evidence="13">Sec14p-like phosphatidylinositol transfer family protein</fullName>
    </submittedName>
</protein>
<gene>
    <name evidence="13" type="ORF">C2S53_013359</name>
</gene>
<keyword evidence="6" id="KW-0132">Cell division</keyword>
<dbReference type="SMART" id="SM01100">
    <property type="entry name" value="CRAL_TRIO_N"/>
    <property type="match status" value="1"/>
</dbReference>
<proteinExistence type="inferred from homology"/>
<dbReference type="InterPro" id="IPR011074">
    <property type="entry name" value="CRAL/TRIO_N_dom"/>
</dbReference>
<evidence type="ECO:0000313" key="13">
    <source>
        <dbReference type="EMBL" id="KAH6834072.1"/>
    </source>
</evidence>
<dbReference type="AlphaFoldDB" id="A0AAD4PCR3"/>
<evidence type="ECO:0000256" key="7">
    <source>
        <dbReference type="ARBA" id="ARBA00023121"/>
    </source>
</evidence>
<feature type="compositionally biased region" description="Basic and acidic residues" evidence="10">
    <location>
        <begin position="549"/>
        <end position="563"/>
    </location>
</feature>
<reference evidence="13 14" key="1">
    <citation type="journal article" date="2021" name="Nat. Commun.">
        <title>Incipient diploidization of the medicinal plant Perilla within 10,000 years.</title>
        <authorList>
            <person name="Zhang Y."/>
            <person name="Shen Q."/>
            <person name="Leng L."/>
            <person name="Zhang D."/>
            <person name="Chen S."/>
            <person name="Shi Y."/>
            <person name="Ning Z."/>
            <person name="Chen S."/>
        </authorList>
    </citation>
    <scope>NUCLEOTIDE SEQUENCE [LARGE SCALE GENOMIC DNA]</scope>
    <source>
        <strain evidence="14">cv. PC099</strain>
    </source>
</reference>
<sequence length="570" mass="64617">MADEAHQTHSPEATQPPPTTAEETEAPPAQQPKPISEPPLAWLSLELQKESLPPTEPPPAAAAPLETEHVTVTAASQPLAAALSVPQEPGEGIEQEKPKAETKPPPQSLGSFKEESNRVSDLPQFELKSLPEFKILVEEGINSAQLGENPSEEVSIWGVPLMKDDRSDVVLLKFFRARDFKVKESFAMLKNTLKWRRDFGVDELLKEDLGDDLEKVVFMHGHDKEGHPVCYNVYGEFQNKDLYAKTFGDDEKSHKFLRWRIQFLERSIRKLDFNQGGVNTIFQVSDLKNSPGPAKRELRIATRQALLILQDNYPEFVAKQVFINVPWWYLTFYTMMSPFLTQRTKSKFVFASPSKTAETLFKYITPEQVPSQYGGLSVDFCECNPDCSVDDPATENSIKPATKQIVEIIVNEKCTLVWELRVVGWEVSYGAEYVPNNERGYTVIIQKTRRMLPTDEPVVSDRFNVTELGKILLTNDNPTTKKKKLVYQFKVTPCAEVILTKSFTSEFPHVERYFWTLINQPNFKKVWGDIQQAESVPPVTSKKPAPPKETAKPKPKEELKKEAAISPKKR</sequence>
<dbReference type="Gene3D" id="3.40.525.10">
    <property type="entry name" value="CRAL-TRIO lipid binding domain"/>
    <property type="match status" value="1"/>
</dbReference>
<feature type="domain" description="CRAL-TRIO" evidence="11">
    <location>
        <begin position="206"/>
        <end position="375"/>
    </location>
</feature>
<evidence type="ECO:0000259" key="12">
    <source>
        <dbReference type="PROSITE" id="PS50866"/>
    </source>
</evidence>
<feature type="domain" description="GOLD" evidence="12">
    <location>
        <begin position="385"/>
        <end position="491"/>
    </location>
</feature>
<evidence type="ECO:0000256" key="9">
    <source>
        <dbReference type="ARBA" id="ARBA00023306"/>
    </source>
</evidence>
<keyword evidence="9" id="KW-0131">Cell cycle</keyword>
<dbReference type="GO" id="GO:0051301">
    <property type="term" value="P:cell division"/>
    <property type="evidence" value="ECO:0007669"/>
    <property type="project" value="UniProtKB-KW"/>
</dbReference>
<dbReference type="Pfam" id="PF25099">
    <property type="entry name" value="GOLD_PATL1_C"/>
    <property type="match status" value="1"/>
</dbReference>
<evidence type="ECO:0000256" key="3">
    <source>
        <dbReference type="ARBA" id="ARBA00007155"/>
    </source>
</evidence>
<evidence type="ECO:0000256" key="4">
    <source>
        <dbReference type="ARBA" id="ARBA00022448"/>
    </source>
</evidence>
<comment type="similarity">
    <text evidence="3">Belongs to the patellin family.</text>
</comment>
<dbReference type="FunFam" id="3.40.525.10:FF:000022">
    <property type="entry name" value="SEC14 cytosolic factor family protein"/>
    <property type="match status" value="1"/>
</dbReference>
<dbReference type="PANTHER" id="PTHR45932:SF6">
    <property type="entry name" value="PATELLIN-3"/>
    <property type="match status" value="1"/>
</dbReference>
<dbReference type="PROSITE" id="PS50191">
    <property type="entry name" value="CRAL_TRIO"/>
    <property type="match status" value="1"/>
</dbReference>
<dbReference type="PANTHER" id="PTHR45932">
    <property type="entry name" value="PATELLIN-1"/>
    <property type="match status" value="1"/>
</dbReference>
<dbReference type="InterPro" id="IPR001251">
    <property type="entry name" value="CRAL-TRIO_dom"/>
</dbReference>
<keyword evidence="4" id="KW-0813">Transport</keyword>
<accession>A0AAD4PCR3</accession>
<name>A0AAD4PCR3_PERFH</name>
<feature type="region of interest" description="Disordered" evidence="10">
    <location>
        <begin position="1"/>
        <end position="116"/>
    </location>
</feature>
<organism evidence="13 14">
    <name type="scientific">Perilla frutescens var. hirtella</name>
    <name type="common">Perilla citriodora</name>
    <name type="synonym">Perilla setoyensis</name>
    <dbReference type="NCBI Taxonomy" id="608512"/>
    <lineage>
        <taxon>Eukaryota</taxon>
        <taxon>Viridiplantae</taxon>
        <taxon>Streptophyta</taxon>
        <taxon>Embryophyta</taxon>
        <taxon>Tracheophyta</taxon>
        <taxon>Spermatophyta</taxon>
        <taxon>Magnoliopsida</taxon>
        <taxon>eudicotyledons</taxon>
        <taxon>Gunneridae</taxon>
        <taxon>Pentapetalae</taxon>
        <taxon>asterids</taxon>
        <taxon>lamiids</taxon>
        <taxon>Lamiales</taxon>
        <taxon>Lamiaceae</taxon>
        <taxon>Nepetoideae</taxon>
        <taxon>Elsholtzieae</taxon>
        <taxon>Perilla</taxon>
    </lineage>
</organism>